<dbReference type="Gene3D" id="1.10.10.10">
    <property type="entry name" value="Winged helix-like DNA-binding domain superfamily/Winged helix DNA-binding domain"/>
    <property type="match status" value="1"/>
</dbReference>
<dbReference type="PANTHER" id="PTHR33204">
    <property type="entry name" value="TRANSCRIPTIONAL REGULATOR, MARR FAMILY"/>
    <property type="match status" value="1"/>
</dbReference>
<keyword evidence="3" id="KW-0804">Transcription</keyword>
<dbReference type="PANTHER" id="PTHR33204:SF18">
    <property type="entry name" value="TRANSCRIPTIONAL REGULATORY PROTEIN"/>
    <property type="match status" value="1"/>
</dbReference>
<feature type="domain" description="HTH hxlR-type" evidence="5">
    <location>
        <begin position="12"/>
        <end position="106"/>
    </location>
</feature>
<evidence type="ECO:0000313" key="6">
    <source>
        <dbReference type="EMBL" id="SEE40620.1"/>
    </source>
</evidence>
<protein>
    <submittedName>
        <fullName evidence="6">DNA-binding transcriptional regulator, HxlR family</fullName>
    </submittedName>
</protein>
<dbReference type="SUPFAM" id="SSF46785">
    <property type="entry name" value="Winged helix' DNA-binding domain"/>
    <property type="match status" value="1"/>
</dbReference>
<dbReference type="InterPro" id="IPR036388">
    <property type="entry name" value="WH-like_DNA-bd_sf"/>
</dbReference>
<keyword evidence="1" id="KW-0805">Transcription regulation</keyword>
<name>A0A1H5IKA2_RHOJO</name>
<feature type="region of interest" description="Disordered" evidence="4">
    <location>
        <begin position="164"/>
        <end position="203"/>
    </location>
</feature>
<dbReference type="InterPro" id="IPR036390">
    <property type="entry name" value="WH_DNA-bd_sf"/>
</dbReference>
<sequence>MALGTGYSQQNCNLARALEVVGERWTMLVLRDCFYGVRRFSDLLAHLDISRAVLTDRLTALVEAGVLVRVTDGGHPEYELTESGRALWPSVYALSQWGEQYASPGSYPGRVFSHVDCGTQLDRFGRCPDCGTIPGPEDLVVAPGPGEALRPRGDAVAVALREPRRMLTPLRPRSDGANLTPRRAGARRTSPVPAATGRGPGIR</sequence>
<dbReference type="Proteomes" id="UP000183407">
    <property type="component" value="Unassembled WGS sequence"/>
</dbReference>
<evidence type="ECO:0000256" key="4">
    <source>
        <dbReference type="SAM" id="MobiDB-lite"/>
    </source>
</evidence>
<evidence type="ECO:0000256" key="1">
    <source>
        <dbReference type="ARBA" id="ARBA00023015"/>
    </source>
</evidence>
<dbReference type="InterPro" id="IPR002577">
    <property type="entry name" value="HTH_HxlR"/>
</dbReference>
<evidence type="ECO:0000256" key="3">
    <source>
        <dbReference type="ARBA" id="ARBA00023163"/>
    </source>
</evidence>
<organism evidence="6 7">
    <name type="scientific">Rhodococcus jostii</name>
    <dbReference type="NCBI Taxonomy" id="132919"/>
    <lineage>
        <taxon>Bacteria</taxon>
        <taxon>Bacillati</taxon>
        <taxon>Actinomycetota</taxon>
        <taxon>Actinomycetes</taxon>
        <taxon>Mycobacteriales</taxon>
        <taxon>Nocardiaceae</taxon>
        <taxon>Rhodococcus</taxon>
    </lineage>
</organism>
<gene>
    <name evidence="6" type="ORF">SAMN04490220_7698</name>
</gene>
<evidence type="ECO:0000259" key="5">
    <source>
        <dbReference type="PROSITE" id="PS51118"/>
    </source>
</evidence>
<evidence type="ECO:0000313" key="7">
    <source>
        <dbReference type="Proteomes" id="UP000183407"/>
    </source>
</evidence>
<accession>A0A1H5IKA2</accession>
<dbReference type="GO" id="GO:0003677">
    <property type="term" value="F:DNA binding"/>
    <property type="evidence" value="ECO:0007669"/>
    <property type="project" value="UniProtKB-KW"/>
</dbReference>
<evidence type="ECO:0000256" key="2">
    <source>
        <dbReference type="ARBA" id="ARBA00023125"/>
    </source>
</evidence>
<reference evidence="7" key="1">
    <citation type="submission" date="2016-10" db="EMBL/GenBank/DDBJ databases">
        <authorList>
            <person name="Varghese N."/>
        </authorList>
    </citation>
    <scope>NUCLEOTIDE SEQUENCE [LARGE SCALE GENOMIC DNA]</scope>
    <source>
        <strain evidence="7">DSM 44719</strain>
    </source>
</reference>
<proteinExistence type="predicted"/>
<dbReference type="EMBL" id="FNTL01000004">
    <property type="protein sequence ID" value="SEE40620.1"/>
    <property type="molecule type" value="Genomic_DNA"/>
</dbReference>
<keyword evidence="2 6" id="KW-0238">DNA-binding</keyword>
<dbReference type="Pfam" id="PF01638">
    <property type="entry name" value="HxlR"/>
    <property type="match status" value="1"/>
</dbReference>
<dbReference type="PROSITE" id="PS51118">
    <property type="entry name" value="HTH_HXLR"/>
    <property type="match status" value="1"/>
</dbReference>
<dbReference type="AlphaFoldDB" id="A0A1H5IKA2"/>